<dbReference type="AlphaFoldDB" id="A0A413YRV5"/>
<gene>
    <name evidence="1" type="ORF">DW858_11915</name>
</gene>
<organism evidence="1 2">
    <name type="scientific">Lachnospira eligens</name>
    <dbReference type="NCBI Taxonomy" id="39485"/>
    <lineage>
        <taxon>Bacteria</taxon>
        <taxon>Bacillati</taxon>
        <taxon>Bacillota</taxon>
        <taxon>Clostridia</taxon>
        <taxon>Lachnospirales</taxon>
        <taxon>Lachnospiraceae</taxon>
        <taxon>Lachnospira</taxon>
    </lineage>
</organism>
<dbReference type="Proteomes" id="UP000285844">
    <property type="component" value="Unassembled WGS sequence"/>
</dbReference>
<dbReference type="EMBL" id="QSHM01000017">
    <property type="protein sequence ID" value="RHC11795.1"/>
    <property type="molecule type" value="Genomic_DNA"/>
</dbReference>
<reference evidence="1 2" key="1">
    <citation type="submission" date="2018-08" db="EMBL/GenBank/DDBJ databases">
        <title>A genome reference for cultivated species of the human gut microbiota.</title>
        <authorList>
            <person name="Zou Y."/>
            <person name="Xue W."/>
            <person name="Luo G."/>
        </authorList>
    </citation>
    <scope>NUCLEOTIDE SEQUENCE [LARGE SCALE GENOMIC DNA]</scope>
    <source>
        <strain evidence="1 2">AM37-3BH</strain>
    </source>
</reference>
<name>A0A413YRV5_9FIRM</name>
<accession>A0A413YRV5</accession>
<sequence>MSHRVYLDYNVIEDVSKGRICLPVGDYDIFCSVAHGEEYYNACCNASTEYIEAAFEVKKTINNISKKGIVLNPAKRGVRAKAEKFEDCIDRIRKFDTRDTVNQNGSFIFQNNKDTVAELRKSDFKSVNNSNLGCEEIWQRPEVIERLELFQEWYKNYSSLSNFALLRTYGLNAFFLRNSSNELPKEFILDRDCFKKEYSFALLEVVVEYLNDNVLCACGYCKDKTERTTQSGIHDVSHMIYATYCNYFVSKDYHLIKRAQAIYYYLGLSTQALCLNDWLNMDLSIL</sequence>
<proteinExistence type="predicted"/>
<dbReference type="RefSeq" id="WP_118008922.1">
    <property type="nucleotide sequence ID" value="NZ_QSHM01000017.1"/>
</dbReference>
<evidence type="ECO:0000313" key="1">
    <source>
        <dbReference type="EMBL" id="RHC11795.1"/>
    </source>
</evidence>
<evidence type="ECO:0000313" key="2">
    <source>
        <dbReference type="Proteomes" id="UP000285844"/>
    </source>
</evidence>
<protein>
    <submittedName>
        <fullName evidence="1">Uncharacterized protein</fullName>
    </submittedName>
</protein>
<comment type="caution">
    <text evidence="1">The sequence shown here is derived from an EMBL/GenBank/DDBJ whole genome shotgun (WGS) entry which is preliminary data.</text>
</comment>